<dbReference type="Pfam" id="PF01590">
    <property type="entry name" value="GAF"/>
    <property type="match status" value="1"/>
</dbReference>
<comment type="catalytic activity">
    <reaction evidence="1">
        <text>ATP + protein L-histidine = ADP + protein N-phospho-L-histidine.</text>
        <dbReference type="EC" id="2.7.13.3"/>
    </reaction>
</comment>
<dbReference type="InterPro" id="IPR036097">
    <property type="entry name" value="HisK_dim/P_sf"/>
</dbReference>
<dbReference type="OrthoDB" id="567974at2"/>
<evidence type="ECO:0000259" key="9">
    <source>
        <dbReference type="PROSITE" id="PS50046"/>
    </source>
</evidence>
<dbReference type="SMART" id="SM00387">
    <property type="entry name" value="HATPase_c"/>
    <property type="match status" value="1"/>
</dbReference>
<dbReference type="Pfam" id="PF00512">
    <property type="entry name" value="HisKA"/>
    <property type="match status" value="1"/>
</dbReference>
<dbReference type="PRINTS" id="PR00344">
    <property type="entry name" value="BCTRLSENSOR"/>
</dbReference>
<dbReference type="SUPFAM" id="SSF55781">
    <property type="entry name" value="GAF domain-like"/>
    <property type="match status" value="1"/>
</dbReference>
<name>A0A1J1LJD4_9CYAN</name>
<dbReference type="CDD" id="cd00082">
    <property type="entry name" value="HisKA"/>
    <property type="match status" value="1"/>
</dbReference>
<dbReference type="Gene3D" id="3.30.565.10">
    <property type="entry name" value="Histidine kinase-like ATPase, C-terminal domain"/>
    <property type="match status" value="1"/>
</dbReference>
<dbReference type="SMART" id="SM00388">
    <property type="entry name" value="HisKA"/>
    <property type="match status" value="1"/>
</dbReference>
<evidence type="ECO:0000256" key="5">
    <source>
        <dbReference type="ARBA" id="ARBA00022777"/>
    </source>
</evidence>
<dbReference type="InterPro" id="IPR003018">
    <property type="entry name" value="GAF"/>
</dbReference>
<dbReference type="EC" id="2.7.13.3" evidence="3"/>
<dbReference type="Pfam" id="PF02518">
    <property type="entry name" value="HATPase_c"/>
    <property type="match status" value="1"/>
</dbReference>
<dbReference type="InterPro" id="IPR004358">
    <property type="entry name" value="Sig_transdc_His_kin-like_C"/>
</dbReference>
<protein>
    <recommendedName>
        <fullName evidence="3">histidine kinase</fullName>
        <ecNumber evidence="3">2.7.13.3</ecNumber>
    </recommendedName>
</protein>
<dbReference type="PROSITE" id="PS51371">
    <property type="entry name" value="CBS"/>
    <property type="match status" value="3"/>
</dbReference>
<evidence type="ECO:0000256" key="3">
    <source>
        <dbReference type="ARBA" id="ARBA00012438"/>
    </source>
</evidence>
<evidence type="ECO:0000256" key="4">
    <source>
        <dbReference type="ARBA" id="ARBA00022553"/>
    </source>
</evidence>
<evidence type="ECO:0000256" key="2">
    <source>
        <dbReference type="ARBA" id="ARBA00006402"/>
    </source>
</evidence>
<keyword evidence="4" id="KW-0597">Phosphoprotein</keyword>
<dbReference type="SMART" id="SM00116">
    <property type="entry name" value="CBS"/>
    <property type="match status" value="4"/>
</dbReference>
<dbReference type="PROSITE" id="PS50046">
    <property type="entry name" value="PHYTOCHROME_2"/>
    <property type="match status" value="1"/>
</dbReference>
<feature type="coiled-coil region" evidence="8">
    <location>
        <begin position="315"/>
        <end position="357"/>
    </location>
</feature>
<sequence length="802" mass="90632">MEFYQSVRYSSALEQAIDRNPFIVTPETSLADVIKVLGLSQNHCLLNPSHSSVEDSRASCVLVIHQDPEEFVHVLPDEHPQFSSLLGIVTERDIVQLIAAGILDNLKEAPLHKIRVAEIMSPVTVSLTESDDQDIFTALSLFRQHQILHLPVLDSRGQLVGVITPERIRRVLQPSNILRLRRVGDEMLTQVVTAPVTTSVLSLAQMMAAHQASCVVIFQSGTRKKLTPVGLVTEQDIVEAQFLELDLTLTPATTVMGTLSFSLKPNDSLWLAHQEMQKQQAQWLVVCGDEGELLGIITQVSLLRMLDPTEMYRVVKQLQQSVNQLQTEKLELLKSRNAELEKQVQERTSKIHEQLQRERLLAKISMRIHQSLNLDEILNATVAEVRQFLQADRVFIYHIESDQTGKLVAESVAIGCKSLANDQLFKESVKCYLTVFEYDNIYAVSDIQKSSLSPEEINQLNQQEVTAYLVVPILQDGQLWGIITAHQCSGSRHWQPSETLLLQQLATQLAIAIQQAQLYQQVQALNTDLERQVQDRTAELQQKVQELQQLNILKDDFLSTVSHELRTPLANMKMAIHMLKIAPNSERGQKYLEILGSECLRETNLINDLLDLQRLESSSTPIALESLDLLEWLPNIINPFYSRTQERQQLLTVSYYPHLQPIRTNANSLERILAELLNNACKYSPNGGEIFLEIHYRSLSNWLELISTPKTKRKGKKQDKPLPSPSISDSLQIVIRNPAEIPAKELPRIFEKFYRVPNADPWKQGGTGLGLALVQKLVEQLGGTIQVESDQTLTTFIIEFPC</sequence>
<reference evidence="13" key="1">
    <citation type="submission" date="2015-10" db="EMBL/GenBank/DDBJ databases">
        <authorList>
            <person name="Regsiter A."/>
            <person name="william w."/>
        </authorList>
    </citation>
    <scope>NUCLEOTIDE SEQUENCE [LARGE SCALE GENOMIC DNA]</scope>
</reference>
<dbReference type="InterPro" id="IPR036890">
    <property type="entry name" value="HATPase_C_sf"/>
</dbReference>
<dbReference type="SMART" id="SM00065">
    <property type="entry name" value="GAF"/>
    <property type="match status" value="1"/>
</dbReference>
<dbReference type="Gene3D" id="3.10.580.10">
    <property type="entry name" value="CBS-domain"/>
    <property type="match status" value="2"/>
</dbReference>
<dbReference type="Pfam" id="PF00571">
    <property type="entry name" value="CBS"/>
    <property type="match status" value="3"/>
</dbReference>
<keyword evidence="6" id="KW-0902">Two-component regulatory system</keyword>
<dbReference type="CDD" id="cd17774">
    <property type="entry name" value="CBS_two-component_sensor_histidine_kinase_repeat2"/>
    <property type="match status" value="1"/>
</dbReference>
<comment type="similarity">
    <text evidence="2">In the N-terminal section; belongs to the phytochrome family.</text>
</comment>
<feature type="coiled-coil region" evidence="8">
    <location>
        <begin position="519"/>
        <end position="550"/>
    </location>
</feature>
<keyword evidence="5 12" id="KW-0808">Transferase</keyword>
<evidence type="ECO:0000313" key="13">
    <source>
        <dbReference type="Proteomes" id="UP000184315"/>
    </source>
</evidence>
<dbReference type="InterPro" id="IPR005467">
    <property type="entry name" value="His_kinase_dom"/>
</dbReference>
<dbReference type="InterPro" id="IPR003594">
    <property type="entry name" value="HATPase_dom"/>
</dbReference>
<evidence type="ECO:0000259" key="10">
    <source>
        <dbReference type="PROSITE" id="PS50109"/>
    </source>
</evidence>
<keyword evidence="8" id="KW-0175">Coiled coil</keyword>
<dbReference type="PANTHER" id="PTHR43547">
    <property type="entry name" value="TWO-COMPONENT HISTIDINE KINASE"/>
    <property type="match status" value="1"/>
</dbReference>
<keyword evidence="5 12" id="KW-0418">Kinase</keyword>
<dbReference type="PANTHER" id="PTHR43547:SF2">
    <property type="entry name" value="HYBRID SIGNAL TRANSDUCTION HISTIDINE KINASE C"/>
    <property type="match status" value="1"/>
</dbReference>
<evidence type="ECO:0000256" key="7">
    <source>
        <dbReference type="PROSITE-ProRule" id="PRU00703"/>
    </source>
</evidence>
<dbReference type="SUPFAM" id="SSF55874">
    <property type="entry name" value="ATPase domain of HSP90 chaperone/DNA topoisomerase II/histidine kinase"/>
    <property type="match status" value="1"/>
</dbReference>
<dbReference type="Proteomes" id="UP000184315">
    <property type="component" value="Unassembled WGS sequence"/>
</dbReference>
<feature type="domain" description="Phytochrome chromophore attachment site" evidence="9">
    <location>
        <begin position="373"/>
        <end position="508"/>
    </location>
</feature>
<dbReference type="CDD" id="cd00075">
    <property type="entry name" value="HATPase"/>
    <property type="match status" value="1"/>
</dbReference>
<dbReference type="InterPro" id="IPR046342">
    <property type="entry name" value="CBS_dom_sf"/>
</dbReference>
<dbReference type="Gene3D" id="3.30.450.40">
    <property type="match status" value="1"/>
</dbReference>
<dbReference type="InterPro" id="IPR003661">
    <property type="entry name" value="HisK_dim/P_dom"/>
</dbReference>
<evidence type="ECO:0000313" key="12">
    <source>
        <dbReference type="EMBL" id="CUR32603.1"/>
    </source>
</evidence>
<dbReference type="InterPro" id="IPR016132">
    <property type="entry name" value="Phyto_chromo_attachment"/>
</dbReference>
<dbReference type="AlphaFoldDB" id="A0A1J1LJD4"/>
<gene>
    <name evidence="12" type="ORF">PL9214490150</name>
</gene>
<keyword evidence="7" id="KW-0129">CBS domain</keyword>
<accession>A0A1J1LJD4</accession>
<feature type="domain" description="CBS" evidence="11">
    <location>
        <begin position="187"/>
        <end position="247"/>
    </location>
</feature>
<dbReference type="EMBL" id="CZDF01000154">
    <property type="protein sequence ID" value="CUR32603.1"/>
    <property type="molecule type" value="Genomic_DNA"/>
</dbReference>
<dbReference type="InterPro" id="IPR000644">
    <property type="entry name" value="CBS_dom"/>
</dbReference>
<dbReference type="SUPFAM" id="SSF54631">
    <property type="entry name" value="CBS-domain pair"/>
    <property type="match status" value="2"/>
</dbReference>
<evidence type="ECO:0000256" key="1">
    <source>
        <dbReference type="ARBA" id="ARBA00000085"/>
    </source>
</evidence>
<feature type="domain" description="Histidine kinase" evidence="10">
    <location>
        <begin position="560"/>
        <end position="802"/>
    </location>
</feature>
<dbReference type="PROSITE" id="PS50109">
    <property type="entry name" value="HIS_KIN"/>
    <property type="match status" value="1"/>
</dbReference>
<evidence type="ECO:0000256" key="6">
    <source>
        <dbReference type="ARBA" id="ARBA00023012"/>
    </source>
</evidence>
<keyword evidence="13" id="KW-1185">Reference proteome</keyword>
<proteinExistence type="inferred from homology"/>
<dbReference type="STRING" id="671072.PL9214490150"/>
<dbReference type="GO" id="GO:0000155">
    <property type="term" value="F:phosphorelay sensor kinase activity"/>
    <property type="evidence" value="ECO:0007669"/>
    <property type="project" value="InterPro"/>
</dbReference>
<feature type="domain" description="CBS" evidence="11">
    <location>
        <begin position="256"/>
        <end position="314"/>
    </location>
</feature>
<dbReference type="RefSeq" id="WP_072719326.1">
    <property type="nucleotide sequence ID" value="NZ_LN889801.1"/>
</dbReference>
<evidence type="ECO:0000259" key="11">
    <source>
        <dbReference type="PROSITE" id="PS51371"/>
    </source>
</evidence>
<organism evidence="12 13">
    <name type="scientific">Planktothrix tepida PCC 9214</name>
    <dbReference type="NCBI Taxonomy" id="671072"/>
    <lineage>
        <taxon>Bacteria</taxon>
        <taxon>Bacillati</taxon>
        <taxon>Cyanobacteriota</taxon>
        <taxon>Cyanophyceae</taxon>
        <taxon>Oscillatoriophycideae</taxon>
        <taxon>Oscillatoriales</taxon>
        <taxon>Microcoleaceae</taxon>
        <taxon>Planktothrix</taxon>
    </lineage>
</organism>
<feature type="domain" description="CBS" evidence="11">
    <location>
        <begin position="120"/>
        <end position="180"/>
    </location>
</feature>
<dbReference type="InterPro" id="IPR029016">
    <property type="entry name" value="GAF-like_dom_sf"/>
</dbReference>
<evidence type="ECO:0000256" key="8">
    <source>
        <dbReference type="SAM" id="Coils"/>
    </source>
</evidence>
<dbReference type="CDD" id="cd04620">
    <property type="entry name" value="CBS_two-component_sensor_histidine_kinase_repeat1"/>
    <property type="match status" value="1"/>
</dbReference>
<dbReference type="SUPFAM" id="SSF47384">
    <property type="entry name" value="Homodimeric domain of signal transducing histidine kinase"/>
    <property type="match status" value="1"/>
</dbReference>
<dbReference type="Gene3D" id="1.10.287.130">
    <property type="match status" value="1"/>
</dbReference>